<keyword evidence="12" id="KW-1185">Reference proteome</keyword>
<organism evidence="11 12">
    <name type="scientific">Bizionia myxarmorum</name>
    <dbReference type="NCBI Taxonomy" id="291186"/>
    <lineage>
        <taxon>Bacteria</taxon>
        <taxon>Pseudomonadati</taxon>
        <taxon>Bacteroidota</taxon>
        <taxon>Flavobacteriia</taxon>
        <taxon>Flavobacteriales</taxon>
        <taxon>Flavobacteriaceae</taxon>
        <taxon>Bizionia</taxon>
    </lineage>
</organism>
<keyword evidence="3" id="KW-0597">Phosphoprotein</keyword>
<sequence length="1078" mass="122621">MQLDTIINNLPSFFYRAKNDKHWTAEFASQGFYKLTGHSVEDLTNSKVHFAEIILEADRNKVRETIEKAIAVKEIFHIEYRITHKNGTIKHFREQGQGVYAANNKLIALEGFVQDISKQKQTEHKLREEKAKNTALLDAMPDMMFIQNLKGEYTDCFASEPEKLFMPVKDFIGKNTKEVLPPHVFEIVDEAQHKAIATGEVQIVKYSVKNENGEQFFEARIVHLNQHGLLTIVREFTLQRLAEKQFTKSEVRNKAMLQAIPDFLYTLDRNGVYLDAHAPETAILPVAKEDLVGKSIYDILPEELADRIMKAIVQSDKTNQTQVLEYSFSLEEEVRFYEGRIVKKDNANFLAIVRDITEKRSVDDSLYLRNSALAAIINGIVITDSRQRDNPIIYANQAFKDTTGYESADFIGKNCNFLQGEDQNQEEIKIMSSAIKKGESCHVVLRNYRKDGTLFWNEISLTPIFNNNDILTHFISVQNDVSARKKDEIFKNSIKQVMDMIIEQKPLEDIGNKIVETIEIAIPNCIGSILLLNKDKKTLHKLCAPNLPQIFSNAIEGIAISDKMGSCGTAAFLKNEIIVPNIAESPLWEDFTELALAEDLRACWSFPIYSSNKEVLGTFAIYSNTIGEPIPTEKNFIYDITRVASVAIEKQNANNALKRSTEKLAAYADELEMTVEERTDELKEMVQKLTESNLSLEDQIKETKSAERKALKSKILIEQISQNYPLGYVAVIDANFRIVYIQGEELKELGFKGLSNSKTIIDDVLGFSEEVKEIVKANVLKTFRGEHRTFEITFQNRFYLVNTMPLPNENQNIEQVLLVHNNITLQKQAELEMLNTLKKEQELSELKSRFISMASHEFRTPLSAILSSGILIEKLNAPGKEEKRLRHVAKIKSNVQNLVVILNDFLSLSKLEEGKVIAKPEKFDFIGLSKSIIDDIKGNKKKGQTIVFECQLSELIVFLDPKLVRHIISNLLSNAIKYSDENKNIIFKIETNHHQLLLEVTDQGIGIPQEDITNMFQRFYRANNVTNIQGTGLGLSIVKQYTELMGGSIKLKSELNVGSTFYIDFPLNTSQNEKNINN</sequence>
<dbReference type="InterPro" id="IPR003018">
    <property type="entry name" value="GAF"/>
</dbReference>
<evidence type="ECO:0000256" key="1">
    <source>
        <dbReference type="ARBA" id="ARBA00000085"/>
    </source>
</evidence>
<dbReference type="PROSITE" id="PS50109">
    <property type="entry name" value="HIS_KIN"/>
    <property type="match status" value="1"/>
</dbReference>
<feature type="domain" description="PAS" evidence="9">
    <location>
        <begin position="1"/>
        <end position="73"/>
    </location>
</feature>
<dbReference type="Gene3D" id="1.10.287.130">
    <property type="match status" value="1"/>
</dbReference>
<dbReference type="SMART" id="SM00388">
    <property type="entry name" value="HisKA"/>
    <property type="match status" value="1"/>
</dbReference>
<dbReference type="InterPro" id="IPR001610">
    <property type="entry name" value="PAC"/>
</dbReference>
<keyword evidence="5" id="KW-0418">Kinase</keyword>
<feature type="domain" description="PAC" evidence="10">
    <location>
        <begin position="76"/>
        <end position="128"/>
    </location>
</feature>
<proteinExistence type="predicted"/>
<dbReference type="SUPFAM" id="SSF55874">
    <property type="entry name" value="ATPase domain of HSP90 chaperone/DNA topoisomerase II/histidine kinase"/>
    <property type="match status" value="1"/>
</dbReference>
<evidence type="ECO:0000256" key="7">
    <source>
        <dbReference type="SAM" id="Coils"/>
    </source>
</evidence>
<feature type="domain" description="PAS" evidence="9">
    <location>
        <begin position="249"/>
        <end position="319"/>
    </location>
</feature>
<dbReference type="CDD" id="cd00082">
    <property type="entry name" value="HisKA"/>
    <property type="match status" value="1"/>
</dbReference>
<dbReference type="SMART" id="SM00091">
    <property type="entry name" value="PAS"/>
    <property type="match status" value="4"/>
</dbReference>
<feature type="coiled-coil region" evidence="7">
    <location>
        <begin position="650"/>
        <end position="706"/>
    </location>
</feature>
<dbReference type="PRINTS" id="PR00344">
    <property type="entry name" value="BCTRLSENSOR"/>
</dbReference>
<comment type="catalytic activity">
    <reaction evidence="1">
        <text>ATP + protein L-histidine = ADP + protein N-phospho-L-histidine.</text>
        <dbReference type="EC" id="2.7.13.3"/>
    </reaction>
</comment>
<dbReference type="AlphaFoldDB" id="A0A5D0RD61"/>
<accession>A0A5D0RD61</accession>
<dbReference type="InterPro" id="IPR013656">
    <property type="entry name" value="PAS_4"/>
</dbReference>
<dbReference type="Pfam" id="PF08448">
    <property type="entry name" value="PAS_4"/>
    <property type="match status" value="2"/>
</dbReference>
<evidence type="ECO:0000256" key="2">
    <source>
        <dbReference type="ARBA" id="ARBA00012438"/>
    </source>
</evidence>
<reference evidence="11 12" key="1">
    <citation type="submission" date="2019-08" db="EMBL/GenBank/DDBJ databases">
        <title>Genomes of Antarctic Bizionia species.</title>
        <authorList>
            <person name="Bowman J.P."/>
        </authorList>
    </citation>
    <scope>NUCLEOTIDE SEQUENCE [LARGE SCALE GENOMIC DNA]</scope>
    <source>
        <strain evidence="11 12">ADA-4</strain>
    </source>
</reference>
<dbReference type="InterPro" id="IPR036097">
    <property type="entry name" value="HisK_dim/P_sf"/>
</dbReference>
<dbReference type="EC" id="2.7.13.3" evidence="2"/>
<dbReference type="Pfam" id="PF00512">
    <property type="entry name" value="HisKA"/>
    <property type="match status" value="1"/>
</dbReference>
<dbReference type="InterPro" id="IPR000014">
    <property type="entry name" value="PAS"/>
</dbReference>
<evidence type="ECO:0000313" key="12">
    <source>
        <dbReference type="Proteomes" id="UP000323720"/>
    </source>
</evidence>
<dbReference type="Pfam" id="PF13185">
    <property type="entry name" value="GAF_2"/>
    <property type="match status" value="1"/>
</dbReference>
<dbReference type="InterPro" id="IPR035965">
    <property type="entry name" value="PAS-like_dom_sf"/>
</dbReference>
<dbReference type="InterPro" id="IPR003594">
    <property type="entry name" value="HATPase_dom"/>
</dbReference>
<dbReference type="InterPro" id="IPR013655">
    <property type="entry name" value="PAS_fold_3"/>
</dbReference>
<evidence type="ECO:0000256" key="5">
    <source>
        <dbReference type="ARBA" id="ARBA00022777"/>
    </source>
</evidence>
<feature type="domain" description="PAC" evidence="10">
    <location>
        <begin position="439"/>
        <end position="493"/>
    </location>
</feature>
<dbReference type="InterPro" id="IPR005467">
    <property type="entry name" value="His_kinase_dom"/>
</dbReference>
<evidence type="ECO:0000259" key="10">
    <source>
        <dbReference type="PROSITE" id="PS50113"/>
    </source>
</evidence>
<dbReference type="InterPro" id="IPR000700">
    <property type="entry name" value="PAS-assoc_C"/>
</dbReference>
<dbReference type="SMART" id="SM00086">
    <property type="entry name" value="PAC"/>
    <property type="match status" value="2"/>
</dbReference>
<dbReference type="CDD" id="cd00075">
    <property type="entry name" value="HATPase"/>
    <property type="match status" value="1"/>
</dbReference>
<dbReference type="Pfam" id="PF08447">
    <property type="entry name" value="PAS_3"/>
    <property type="match status" value="1"/>
</dbReference>
<dbReference type="SUPFAM" id="SSF55781">
    <property type="entry name" value="GAF domain-like"/>
    <property type="match status" value="1"/>
</dbReference>
<dbReference type="SMART" id="SM00065">
    <property type="entry name" value="GAF"/>
    <property type="match status" value="1"/>
</dbReference>
<dbReference type="InterPro" id="IPR029016">
    <property type="entry name" value="GAF-like_dom_sf"/>
</dbReference>
<dbReference type="RefSeq" id="WP_148403209.1">
    <property type="nucleotide sequence ID" value="NZ_VSKK01000001.1"/>
</dbReference>
<evidence type="ECO:0000259" key="9">
    <source>
        <dbReference type="PROSITE" id="PS50112"/>
    </source>
</evidence>
<dbReference type="InterPro" id="IPR004358">
    <property type="entry name" value="Sig_transdc_His_kin-like_C"/>
</dbReference>
<keyword evidence="7" id="KW-0175">Coiled coil</keyword>
<comment type="caution">
    <text evidence="11">The sequence shown here is derived from an EMBL/GenBank/DDBJ whole genome shotgun (WGS) entry which is preliminary data.</text>
</comment>
<dbReference type="InterPro" id="IPR050736">
    <property type="entry name" value="Sensor_HK_Regulatory"/>
</dbReference>
<feature type="domain" description="Histidine kinase" evidence="8">
    <location>
        <begin position="853"/>
        <end position="1069"/>
    </location>
</feature>
<dbReference type="Gene3D" id="3.30.450.20">
    <property type="entry name" value="PAS domain"/>
    <property type="match status" value="5"/>
</dbReference>
<dbReference type="EMBL" id="VSKK01000001">
    <property type="protein sequence ID" value="TYB79477.1"/>
    <property type="molecule type" value="Genomic_DNA"/>
</dbReference>
<evidence type="ECO:0000256" key="6">
    <source>
        <dbReference type="ARBA" id="ARBA00023012"/>
    </source>
</evidence>
<evidence type="ECO:0000259" key="8">
    <source>
        <dbReference type="PROSITE" id="PS50109"/>
    </source>
</evidence>
<dbReference type="Proteomes" id="UP000323720">
    <property type="component" value="Unassembled WGS sequence"/>
</dbReference>
<dbReference type="Gene3D" id="3.30.565.10">
    <property type="entry name" value="Histidine kinase-like ATPase, C-terminal domain"/>
    <property type="match status" value="1"/>
</dbReference>
<dbReference type="Pfam" id="PF02518">
    <property type="entry name" value="HATPase_c"/>
    <property type="match status" value="1"/>
</dbReference>
<gene>
    <name evidence="11" type="ORF">ES674_06875</name>
</gene>
<dbReference type="NCBIfam" id="TIGR00229">
    <property type="entry name" value="sensory_box"/>
    <property type="match status" value="3"/>
</dbReference>
<dbReference type="PROSITE" id="PS50112">
    <property type="entry name" value="PAS"/>
    <property type="match status" value="3"/>
</dbReference>
<dbReference type="InterPro" id="IPR003661">
    <property type="entry name" value="HisK_dim/P_dom"/>
</dbReference>
<dbReference type="PANTHER" id="PTHR43711:SF26">
    <property type="entry name" value="SENSOR HISTIDINE KINASE RCSC"/>
    <property type="match status" value="1"/>
</dbReference>
<dbReference type="PANTHER" id="PTHR43711">
    <property type="entry name" value="TWO-COMPONENT HISTIDINE KINASE"/>
    <property type="match status" value="1"/>
</dbReference>
<evidence type="ECO:0000313" key="11">
    <source>
        <dbReference type="EMBL" id="TYB79477.1"/>
    </source>
</evidence>
<dbReference type="PROSITE" id="PS50113">
    <property type="entry name" value="PAC"/>
    <property type="match status" value="2"/>
</dbReference>
<dbReference type="SUPFAM" id="SSF47384">
    <property type="entry name" value="Homodimeric domain of signal transducing histidine kinase"/>
    <property type="match status" value="1"/>
</dbReference>
<evidence type="ECO:0000256" key="4">
    <source>
        <dbReference type="ARBA" id="ARBA00022679"/>
    </source>
</evidence>
<feature type="domain" description="PAS" evidence="9">
    <location>
        <begin position="372"/>
        <end position="438"/>
    </location>
</feature>
<keyword evidence="4" id="KW-0808">Transferase</keyword>
<dbReference type="SUPFAM" id="SSF55785">
    <property type="entry name" value="PYP-like sensor domain (PAS domain)"/>
    <property type="match status" value="4"/>
</dbReference>
<dbReference type="InterPro" id="IPR036890">
    <property type="entry name" value="HATPase_C_sf"/>
</dbReference>
<dbReference type="OrthoDB" id="9808408at2"/>
<dbReference type="FunFam" id="3.30.565.10:FF:000006">
    <property type="entry name" value="Sensor histidine kinase WalK"/>
    <property type="match status" value="1"/>
</dbReference>
<dbReference type="Pfam" id="PF13426">
    <property type="entry name" value="PAS_9"/>
    <property type="match status" value="1"/>
</dbReference>
<dbReference type="GO" id="GO:0000155">
    <property type="term" value="F:phosphorelay sensor kinase activity"/>
    <property type="evidence" value="ECO:0007669"/>
    <property type="project" value="InterPro"/>
</dbReference>
<protein>
    <recommendedName>
        <fullName evidence="2">histidine kinase</fullName>
        <ecNumber evidence="2">2.7.13.3</ecNumber>
    </recommendedName>
</protein>
<dbReference type="Gene3D" id="3.30.450.40">
    <property type="match status" value="1"/>
</dbReference>
<keyword evidence="6" id="KW-0902">Two-component regulatory system</keyword>
<name>A0A5D0RD61_9FLAO</name>
<evidence type="ECO:0000256" key="3">
    <source>
        <dbReference type="ARBA" id="ARBA00022553"/>
    </source>
</evidence>
<dbReference type="SMART" id="SM00387">
    <property type="entry name" value="HATPase_c"/>
    <property type="match status" value="1"/>
</dbReference>
<dbReference type="CDD" id="cd00130">
    <property type="entry name" value="PAS"/>
    <property type="match status" value="3"/>
</dbReference>